<evidence type="ECO:0000313" key="9">
    <source>
        <dbReference type="EMBL" id="AXH96031.1"/>
    </source>
</evidence>
<name>A0A345NLX3_9MICO</name>
<evidence type="ECO:0000256" key="7">
    <source>
        <dbReference type="HAMAP-Rule" id="MF_00985"/>
    </source>
</evidence>
<dbReference type="Gene3D" id="3.90.1150.10">
    <property type="entry name" value="Aspartate Aminotransferase, domain 1"/>
    <property type="match status" value="1"/>
</dbReference>
<dbReference type="GO" id="GO:0019518">
    <property type="term" value="P:L-threonine catabolic process to glycine"/>
    <property type="evidence" value="ECO:0007669"/>
    <property type="project" value="UniProtKB-UniRule"/>
</dbReference>
<comment type="catalytic activity">
    <reaction evidence="7">
        <text>glycine + acetyl-CoA = (2S)-2-amino-3-oxobutanoate + CoA</text>
        <dbReference type="Rhea" id="RHEA:20736"/>
        <dbReference type="ChEBI" id="CHEBI:57287"/>
        <dbReference type="ChEBI" id="CHEBI:57288"/>
        <dbReference type="ChEBI" id="CHEBI:57305"/>
        <dbReference type="ChEBI" id="CHEBI:78948"/>
        <dbReference type="EC" id="2.3.1.29"/>
    </reaction>
</comment>
<evidence type="ECO:0000259" key="8">
    <source>
        <dbReference type="Pfam" id="PF00155"/>
    </source>
</evidence>
<dbReference type="PANTHER" id="PTHR13693">
    <property type="entry name" value="CLASS II AMINOTRANSFERASE/8-AMINO-7-OXONONANOATE SYNTHASE"/>
    <property type="match status" value="1"/>
</dbReference>
<dbReference type="GO" id="GO:0008710">
    <property type="term" value="F:8-amino-7-oxononanoate synthase activity"/>
    <property type="evidence" value="ECO:0007669"/>
    <property type="project" value="UniProtKB-EC"/>
</dbReference>
<dbReference type="SUPFAM" id="SSF53383">
    <property type="entry name" value="PLP-dependent transferases"/>
    <property type="match status" value="1"/>
</dbReference>
<dbReference type="InterPro" id="IPR015421">
    <property type="entry name" value="PyrdxlP-dep_Trfase_major"/>
</dbReference>
<evidence type="ECO:0000313" key="10">
    <source>
        <dbReference type="Proteomes" id="UP000253790"/>
    </source>
</evidence>
<feature type="binding site" evidence="7">
    <location>
        <position position="369"/>
    </location>
    <ligand>
        <name>substrate</name>
    </ligand>
</feature>
<keyword evidence="4 7" id="KW-0663">Pyridoxal phosphate</keyword>
<feature type="binding site" description="in other chain" evidence="7">
    <location>
        <begin position="208"/>
        <end position="211"/>
    </location>
    <ligand>
        <name>pyridoxal 5'-phosphate</name>
        <dbReference type="ChEBI" id="CHEBI:597326"/>
        <note>ligand shared between dimeric partners</note>
    </ligand>
</feature>
<dbReference type="Proteomes" id="UP000253790">
    <property type="component" value="Chromosome"/>
</dbReference>
<dbReference type="PROSITE" id="PS00599">
    <property type="entry name" value="AA_TRANSFER_CLASS_2"/>
    <property type="match status" value="1"/>
</dbReference>
<dbReference type="EMBL" id="CP031229">
    <property type="protein sequence ID" value="AXH96031.1"/>
    <property type="molecule type" value="Genomic_DNA"/>
</dbReference>
<dbReference type="CDD" id="cd06454">
    <property type="entry name" value="KBL_like"/>
    <property type="match status" value="1"/>
</dbReference>
<feature type="binding site" description="in other chain" evidence="7">
    <location>
        <begin position="239"/>
        <end position="242"/>
    </location>
    <ligand>
        <name>pyridoxal 5'-phosphate</name>
        <dbReference type="ChEBI" id="CHEBI:597326"/>
        <note>ligand shared between dimeric partners</note>
    </ligand>
</feature>
<dbReference type="NCBIfam" id="NF005394">
    <property type="entry name" value="PRK06939.1"/>
    <property type="match status" value="1"/>
</dbReference>
<dbReference type="HAMAP" id="MF_00985">
    <property type="entry name" value="2am3keto_CoA_ligase"/>
    <property type="match status" value="1"/>
</dbReference>
<organism evidence="9 10">
    <name type="scientific">Ornithinimicrobium avium</name>
    <dbReference type="NCBI Taxonomy" id="2283195"/>
    <lineage>
        <taxon>Bacteria</taxon>
        <taxon>Bacillati</taxon>
        <taxon>Actinomycetota</taxon>
        <taxon>Actinomycetes</taxon>
        <taxon>Micrococcales</taxon>
        <taxon>Ornithinimicrobiaceae</taxon>
        <taxon>Ornithinimicrobium</taxon>
    </lineage>
</organism>
<comment type="pathway">
    <text evidence="7">Amino-acid degradation; L-threonine degradation via oxydo-reductase pathway; glycine from L-threonine: step 2/2.</text>
</comment>
<reference evidence="9 10" key="1">
    <citation type="submission" date="2018-07" db="EMBL/GenBank/DDBJ databases">
        <title>Complete genome sequencing of Ornithinimicrobium sp. AMA3305.</title>
        <authorList>
            <person name="Bae J.-W."/>
        </authorList>
    </citation>
    <scope>NUCLEOTIDE SEQUENCE [LARGE SCALE GENOMIC DNA]</scope>
    <source>
        <strain evidence="9 10">AMA3305</strain>
    </source>
</reference>
<dbReference type="AlphaFoldDB" id="A0A345NLX3"/>
<comment type="function">
    <text evidence="7">Catalyzes the cleavage of 2-amino-3-ketobutyrate to glycine and acetyl-CoA.</text>
</comment>
<dbReference type="GO" id="GO:0008890">
    <property type="term" value="F:glycine C-acetyltransferase activity"/>
    <property type="evidence" value="ECO:0007669"/>
    <property type="project" value="UniProtKB-UniRule"/>
</dbReference>
<feature type="binding site" evidence="7">
    <location>
        <begin position="272"/>
        <end position="273"/>
    </location>
    <ligand>
        <name>pyridoxal 5'-phosphate</name>
        <dbReference type="ChEBI" id="CHEBI:597326"/>
        <note>ligand shared between dimeric partners</note>
    </ligand>
</feature>
<comment type="cofactor">
    <cofactor evidence="7">
        <name>pyridoxal 5'-phosphate</name>
        <dbReference type="ChEBI" id="CHEBI:597326"/>
    </cofactor>
    <text evidence="7">Binds 1 pyridoxal phosphate per subunit.</text>
</comment>
<dbReference type="Pfam" id="PF00155">
    <property type="entry name" value="Aminotran_1_2"/>
    <property type="match status" value="1"/>
</dbReference>
<dbReference type="InterPro" id="IPR050087">
    <property type="entry name" value="AON_synthase_class-II"/>
</dbReference>
<dbReference type="InterPro" id="IPR001917">
    <property type="entry name" value="Aminotrans_II_pyridoxalP_BS"/>
</dbReference>
<dbReference type="RefSeq" id="WP_114927796.1">
    <property type="nucleotide sequence ID" value="NZ_CP031229.1"/>
</dbReference>
<dbReference type="KEGG" id="orn:DV701_07735"/>
<proteinExistence type="inferred from homology"/>
<keyword evidence="3 7" id="KW-0808">Transferase</keyword>
<dbReference type="FunFam" id="3.40.640.10:FF:000006">
    <property type="entry name" value="5-aminolevulinate synthase, mitochondrial"/>
    <property type="match status" value="1"/>
</dbReference>
<accession>A0A345NLX3</accession>
<evidence type="ECO:0000256" key="4">
    <source>
        <dbReference type="ARBA" id="ARBA00022898"/>
    </source>
</evidence>
<gene>
    <name evidence="7" type="primary">kbl</name>
    <name evidence="9" type="ORF">DV701_07735</name>
</gene>
<sequence length="396" mass="42712">MYGVKDQLRAELDQIEADGLTKNERLITTPQSAHIGTTQGDALNFCANNYLGLANHPQVVDAAREALDEWGFGMASVRFICGTQTQHRDLERAIADFVGTQDAILFPSCFDANGAIFEVLLGAEDAVISDELNHASIIDGVRLSKARRFRYHNRDMDDLRSQLEAAREGDARRVMIVTDGAFSMDGYLAPLEQICDLAEEFGAMVVVDDSHATGFVGEHGRGSHEACGVLDRVDILTGTLGKALGGGSGGFVAGPQEVVDLLKQRGRPYLFSNAVAPAVVAGSAKALELARDSDEPRRVLRRNAELFRSLMSEAGFELLPGEHPIVPVMFPGEDGARKASQVADAMLGRGVYVIAFSFPVVPKGQARIRVQLSAAHSEDDVRACVEAFRAARDEVG</sequence>
<feature type="binding site" description="in other chain" evidence="7">
    <location>
        <position position="183"/>
    </location>
    <ligand>
        <name>pyridoxal 5'-phosphate</name>
        <dbReference type="ChEBI" id="CHEBI:597326"/>
        <note>ligand shared between dimeric partners</note>
    </ligand>
</feature>
<dbReference type="UniPathway" id="UPA00046">
    <property type="reaction ID" value="UER00506"/>
</dbReference>
<dbReference type="NCBIfam" id="TIGR01822">
    <property type="entry name" value="2am3keto_CoA"/>
    <property type="match status" value="1"/>
</dbReference>
<dbReference type="InterPro" id="IPR015424">
    <property type="entry name" value="PyrdxlP-dep_Trfase"/>
</dbReference>
<feature type="binding site" description="in other chain" evidence="7">
    <location>
        <begin position="109"/>
        <end position="110"/>
    </location>
    <ligand>
        <name>pyridoxal 5'-phosphate</name>
        <dbReference type="ChEBI" id="CHEBI:597326"/>
        <note>ligand shared between dimeric partners</note>
    </ligand>
</feature>
<evidence type="ECO:0000256" key="2">
    <source>
        <dbReference type="ARBA" id="ARBA00011738"/>
    </source>
</evidence>
<keyword evidence="5 7" id="KW-0012">Acyltransferase</keyword>
<feature type="modified residue" description="N6-(pyridoxal phosphate)lysine" evidence="7">
    <location>
        <position position="242"/>
    </location>
</feature>
<keyword evidence="10" id="KW-1185">Reference proteome</keyword>
<comment type="catalytic activity">
    <reaction evidence="6">
        <text>6-carboxyhexanoyl-[ACP] + L-alanine + H(+) = (8S)-8-amino-7-oxononanoate + holo-[ACP] + CO2</text>
        <dbReference type="Rhea" id="RHEA:42288"/>
        <dbReference type="Rhea" id="RHEA-COMP:9685"/>
        <dbReference type="Rhea" id="RHEA-COMP:9955"/>
        <dbReference type="ChEBI" id="CHEBI:15378"/>
        <dbReference type="ChEBI" id="CHEBI:16526"/>
        <dbReference type="ChEBI" id="CHEBI:57972"/>
        <dbReference type="ChEBI" id="CHEBI:64479"/>
        <dbReference type="ChEBI" id="CHEBI:78846"/>
        <dbReference type="ChEBI" id="CHEBI:149468"/>
        <dbReference type="EC" id="2.3.1.47"/>
    </reaction>
</comment>
<dbReference type="Gene3D" id="3.40.640.10">
    <property type="entry name" value="Type I PLP-dependent aspartate aminotransferase-like (Major domain)"/>
    <property type="match status" value="1"/>
</dbReference>
<protein>
    <recommendedName>
        <fullName evidence="7">2-amino-3-ketobutyrate coenzyme A ligase</fullName>
        <shortName evidence="7">AKB ligase</shortName>
        <ecNumber evidence="7">2.3.1.29</ecNumber>
    </recommendedName>
    <alternativeName>
        <fullName evidence="7">Glycine acetyltransferase</fullName>
    </alternativeName>
</protein>
<dbReference type="GO" id="GO:0005829">
    <property type="term" value="C:cytosol"/>
    <property type="evidence" value="ECO:0007669"/>
    <property type="project" value="TreeGrafter"/>
</dbReference>
<dbReference type="EC" id="2.3.1.29" evidence="7"/>
<dbReference type="PANTHER" id="PTHR13693:SF102">
    <property type="entry name" value="2-AMINO-3-KETOBUTYRATE COENZYME A LIGASE, MITOCHONDRIAL"/>
    <property type="match status" value="1"/>
</dbReference>
<evidence type="ECO:0000256" key="3">
    <source>
        <dbReference type="ARBA" id="ARBA00022679"/>
    </source>
</evidence>
<dbReference type="InterPro" id="IPR011282">
    <property type="entry name" value="2am3keto_CoA_ligase"/>
</dbReference>
<dbReference type="InterPro" id="IPR004839">
    <property type="entry name" value="Aminotransferase_I/II_large"/>
</dbReference>
<feature type="domain" description="Aminotransferase class I/classII large" evidence="8">
    <location>
        <begin position="42"/>
        <end position="388"/>
    </location>
</feature>
<dbReference type="InterPro" id="IPR015422">
    <property type="entry name" value="PyrdxlP-dep_Trfase_small"/>
</dbReference>
<dbReference type="GO" id="GO:0030170">
    <property type="term" value="F:pyridoxal phosphate binding"/>
    <property type="evidence" value="ECO:0007669"/>
    <property type="project" value="UniProtKB-UniRule"/>
</dbReference>
<evidence type="ECO:0000256" key="1">
    <source>
        <dbReference type="ARBA" id="ARBA00008392"/>
    </source>
</evidence>
<evidence type="ECO:0000256" key="5">
    <source>
        <dbReference type="ARBA" id="ARBA00023315"/>
    </source>
</evidence>
<feature type="binding site" evidence="7">
    <location>
        <position position="134"/>
    </location>
    <ligand>
        <name>substrate</name>
    </ligand>
</feature>
<evidence type="ECO:0000256" key="6">
    <source>
        <dbReference type="ARBA" id="ARBA00047715"/>
    </source>
</evidence>
<comment type="subunit">
    <text evidence="2 7">Homodimer.</text>
</comment>
<dbReference type="OrthoDB" id="9807157at2"/>
<comment type="similarity">
    <text evidence="1 7">Belongs to the class-II pyridoxal-phosphate-dependent aminotransferase family.</text>
</comment>